<keyword evidence="2" id="KW-1185">Reference proteome</keyword>
<reference evidence="2" key="1">
    <citation type="journal article" date="2018" name="BMC Genomics">
        <title>Genomic insights into host adaptation between the wheat stripe rust pathogen (Puccinia striiformis f. sp. tritici) and the barley stripe rust pathogen (Puccinia striiformis f. sp. hordei).</title>
        <authorList>
            <person name="Xia C."/>
            <person name="Wang M."/>
            <person name="Yin C."/>
            <person name="Cornejo O.E."/>
            <person name="Hulbert S.H."/>
            <person name="Chen X."/>
        </authorList>
    </citation>
    <scope>NUCLEOTIDE SEQUENCE [LARGE SCALE GENOMIC DNA]</scope>
    <source>
        <strain evidence="2">93-210</strain>
    </source>
</reference>
<evidence type="ECO:0000313" key="2">
    <source>
        <dbReference type="Proteomes" id="UP001060170"/>
    </source>
</evidence>
<dbReference type="Proteomes" id="UP001060170">
    <property type="component" value="Chromosome 5"/>
</dbReference>
<comment type="caution">
    <text evidence="1">The sequence shown here is derived from an EMBL/GenBank/DDBJ whole genome shotgun (WGS) entry which is preliminary data.</text>
</comment>
<proteinExistence type="predicted"/>
<protein>
    <submittedName>
        <fullName evidence="1">Uncharacterized protein</fullName>
    </submittedName>
</protein>
<evidence type="ECO:0000313" key="1">
    <source>
        <dbReference type="EMBL" id="KAI7955393.1"/>
    </source>
</evidence>
<accession>A0ACC0ENL0</accession>
<name>A0ACC0ENL0_9BASI</name>
<sequence>MSESDIAVAASKALQQISSSAKQRAKSKTSTTSNKKDEILDIFMSPDKPKSRLRLLAQNSAKKYNTSSSSSPVEVKQEDQEQFVLDLGIPRNKKLTTNDYIKPPSRPRKSFSSSNNPPPRSSTLNRRQSSPTKSPKPTIDILLDDLDLDTIKQNNNHNNNPFQMNSSTKKEESDQSSDSFDVKVLLEPKTEPTAEEDEHPTTRKRVGSKPKRVIADSDGDTPSVSTKSPKSTIHPKLLPTTTTTPAPRRSRRKSSVRASHSKRRSNSASSSSSASIINIDDHTQSDDSIEIHPSRAIRFQKLRSQALKKGAHSATCCPDDRDSTSDDDSEIQIQSKDNRNKSSPPKPVPSPQREVKEIDTTKKTKSKVTDTQKTKSKVTDTQKTKSIKVTDKETKSKPTTDKAQDTEPTKKVRASTKKPPKEIDTSFPKIREKLAQDLLIELNTKVFKNQLPSSIELIWSKRLNSTAGRAHLISVKDPNTGAKGYKIKVELALKVVDNLYKLRTTLAHELCHVACWVIDHQLKENHGRFFKAWGHRVHSVMKDITITTKHNYDIDYKFKWMCCKDDCDRQFGRHSDSIKPARQRCICGGSLRAILRNGKPVLKPDPIIVPTTPPGNGSGDSDIEVLIDLEPLETDSEGEGDQHPSNANVYLSDLEDLDPSDFKICTEIPNLIDLDPAPPPPPPPHILDGPAYDVIPIDKVDLLNQFDALHLSISSSSD</sequence>
<gene>
    <name evidence="1" type="ORF">MJO28_005793</name>
</gene>
<dbReference type="EMBL" id="CM045869">
    <property type="protein sequence ID" value="KAI7955393.1"/>
    <property type="molecule type" value="Genomic_DNA"/>
</dbReference>
<reference evidence="2" key="2">
    <citation type="journal article" date="2018" name="Mol. Plant Microbe Interact.">
        <title>Genome sequence resources for the wheat stripe rust pathogen (Puccinia striiformis f. sp. tritici) and the barley stripe rust pathogen (Puccinia striiformis f. sp. hordei).</title>
        <authorList>
            <person name="Xia C."/>
            <person name="Wang M."/>
            <person name="Yin C."/>
            <person name="Cornejo O.E."/>
            <person name="Hulbert S.H."/>
            <person name="Chen X."/>
        </authorList>
    </citation>
    <scope>NUCLEOTIDE SEQUENCE [LARGE SCALE GENOMIC DNA]</scope>
    <source>
        <strain evidence="2">93-210</strain>
    </source>
</reference>
<reference evidence="1 2" key="3">
    <citation type="journal article" date="2022" name="Microbiol. Spectr.">
        <title>Folding features and dynamics of 3D genome architecture in plant fungal pathogens.</title>
        <authorList>
            <person name="Xia C."/>
        </authorList>
    </citation>
    <scope>NUCLEOTIDE SEQUENCE [LARGE SCALE GENOMIC DNA]</scope>
    <source>
        <strain evidence="1 2">93-210</strain>
    </source>
</reference>
<organism evidence="1 2">
    <name type="scientific">Puccinia striiformis f. sp. tritici</name>
    <dbReference type="NCBI Taxonomy" id="168172"/>
    <lineage>
        <taxon>Eukaryota</taxon>
        <taxon>Fungi</taxon>
        <taxon>Dikarya</taxon>
        <taxon>Basidiomycota</taxon>
        <taxon>Pucciniomycotina</taxon>
        <taxon>Pucciniomycetes</taxon>
        <taxon>Pucciniales</taxon>
        <taxon>Pucciniaceae</taxon>
        <taxon>Puccinia</taxon>
    </lineage>
</organism>